<evidence type="ECO:0000256" key="5">
    <source>
        <dbReference type="ARBA" id="ARBA00022598"/>
    </source>
</evidence>
<dbReference type="InterPro" id="IPR016185">
    <property type="entry name" value="PreATP-grasp_dom_sf"/>
</dbReference>
<dbReference type="PROSITE" id="PS00843">
    <property type="entry name" value="DALA_DALA_LIGASE_1"/>
    <property type="match status" value="1"/>
</dbReference>
<dbReference type="InterPro" id="IPR011761">
    <property type="entry name" value="ATP-grasp"/>
</dbReference>
<dbReference type="PROSITE" id="PS00844">
    <property type="entry name" value="DALA_DALA_LIGASE_2"/>
    <property type="match status" value="1"/>
</dbReference>
<dbReference type="NCBIfam" id="NF002378">
    <property type="entry name" value="PRK01372.1"/>
    <property type="match status" value="1"/>
</dbReference>
<organism evidence="19 20">
    <name type="scientific">Candidatus Doudnabacteria bacterium RIFCSPLOWO2_01_FULL_44_21</name>
    <dbReference type="NCBI Taxonomy" id="1817841"/>
    <lineage>
        <taxon>Bacteria</taxon>
        <taxon>Candidatus Doudnaibacteriota</taxon>
    </lineage>
</organism>
<evidence type="ECO:0000256" key="6">
    <source>
        <dbReference type="ARBA" id="ARBA00022723"/>
    </source>
</evidence>
<evidence type="ECO:0000256" key="4">
    <source>
        <dbReference type="ARBA" id="ARBA00022490"/>
    </source>
</evidence>
<keyword evidence="4 14" id="KW-0963">Cytoplasm</keyword>
<accession>A0A1F5PWX4</accession>
<dbReference type="Proteomes" id="UP000177281">
    <property type="component" value="Unassembled WGS sequence"/>
</dbReference>
<evidence type="ECO:0000256" key="1">
    <source>
        <dbReference type="ARBA" id="ARBA00001936"/>
    </source>
</evidence>
<dbReference type="InterPro" id="IPR000291">
    <property type="entry name" value="D-Ala_lig_Van_CS"/>
</dbReference>
<dbReference type="AlphaFoldDB" id="A0A1F5PWX4"/>
<feature type="active site" evidence="15">
    <location>
        <position position="178"/>
    </location>
</feature>
<keyword evidence="11 14" id="KW-0573">Peptidoglycan synthesis</keyword>
<evidence type="ECO:0000256" key="13">
    <source>
        <dbReference type="ARBA" id="ARBA00023316"/>
    </source>
</evidence>
<dbReference type="Gene3D" id="3.40.50.20">
    <property type="match status" value="1"/>
</dbReference>
<dbReference type="SUPFAM" id="SSF56059">
    <property type="entry name" value="Glutathione synthetase ATP-binding domain-like"/>
    <property type="match status" value="1"/>
</dbReference>
<keyword evidence="9 16" id="KW-0460">Magnesium</keyword>
<dbReference type="Pfam" id="PF07478">
    <property type="entry name" value="Dala_Dala_lig_C"/>
    <property type="match status" value="1"/>
</dbReference>
<dbReference type="InterPro" id="IPR013815">
    <property type="entry name" value="ATP_grasp_subdomain_1"/>
</dbReference>
<dbReference type="PANTHER" id="PTHR23132:SF23">
    <property type="entry name" value="D-ALANINE--D-ALANINE LIGASE B"/>
    <property type="match status" value="1"/>
</dbReference>
<protein>
    <recommendedName>
        <fullName evidence="14">D-alanine--D-alanine ligase</fullName>
        <ecNumber evidence="14">6.3.2.4</ecNumber>
    </recommendedName>
    <alternativeName>
        <fullName evidence="14">D-Ala-D-Ala ligase</fullName>
    </alternativeName>
    <alternativeName>
        <fullName evidence="14">D-alanylalanine synthetase</fullName>
    </alternativeName>
</protein>
<reference evidence="19 20" key="1">
    <citation type="journal article" date="2016" name="Nat. Commun.">
        <title>Thousands of microbial genomes shed light on interconnected biogeochemical processes in an aquifer system.</title>
        <authorList>
            <person name="Anantharaman K."/>
            <person name="Brown C.T."/>
            <person name="Hug L.A."/>
            <person name="Sharon I."/>
            <person name="Castelle C.J."/>
            <person name="Probst A.J."/>
            <person name="Thomas B.C."/>
            <person name="Singh A."/>
            <person name="Wilkins M.J."/>
            <person name="Karaoz U."/>
            <person name="Brodie E.L."/>
            <person name="Williams K.H."/>
            <person name="Hubbard S.S."/>
            <person name="Banfield J.F."/>
        </authorList>
    </citation>
    <scope>NUCLEOTIDE SEQUENCE [LARGE SCALE GENOMIC DNA]</scope>
</reference>
<dbReference type="InterPro" id="IPR005905">
    <property type="entry name" value="D_ala_D_ala"/>
</dbReference>
<dbReference type="UniPathway" id="UPA00219"/>
<keyword evidence="7 17" id="KW-0547">Nucleotide-binding</keyword>
<evidence type="ECO:0000313" key="19">
    <source>
        <dbReference type="EMBL" id="OGE94428.1"/>
    </source>
</evidence>
<comment type="cofactor">
    <cofactor evidence="1">
        <name>Mn(2+)</name>
        <dbReference type="ChEBI" id="CHEBI:29035"/>
    </cofactor>
</comment>
<dbReference type="SUPFAM" id="SSF52440">
    <property type="entry name" value="PreATP-grasp domain"/>
    <property type="match status" value="1"/>
</dbReference>
<comment type="caution">
    <text evidence="19">The sequence shown here is derived from an EMBL/GenBank/DDBJ whole genome shotgun (WGS) entry which is preliminary data.</text>
</comment>
<evidence type="ECO:0000256" key="9">
    <source>
        <dbReference type="ARBA" id="ARBA00022842"/>
    </source>
</evidence>
<dbReference type="Gene3D" id="3.30.470.20">
    <property type="entry name" value="ATP-grasp fold, B domain"/>
    <property type="match status" value="1"/>
</dbReference>
<gene>
    <name evidence="14" type="primary">ddl</name>
    <name evidence="19" type="ORF">A3B10_01350</name>
</gene>
<dbReference type="GO" id="GO:0008716">
    <property type="term" value="F:D-alanine-D-alanine ligase activity"/>
    <property type="evidence" value="ECO:0007669"/>
    <property type="project" value="UniProtKB-UniRule"/>
</dbReference>
<sequence>MTKKKLKVALIFGGTSQEREVSLESGKTVAHYLNKSKYDLIPVEISSDGKWLISSGTIKQIEADTKTQKVPSNRAVVPIDPGSVSKVDVAFLALHGPGGEDGTIQGILESLGIKYTGSGVLASALAMDKAKTKRMVASEGILVAPHIILTKSEYKKNPKKYISKLHGKIVIKPNQIGSSIGVTISADKNEIKKGIKSAFKHDSSVIIEPFIKGREFTVPILGNNNPEALPVIEIVPKISEFFDFRAKYETDGTDEIVPAPIDKALASQLQQIALDVHILLGCRGVTRSDFIVTEKGQIYFLEINTIPGMTENSLVPKAARVVGMSYTQLLDKLIDLALDKKVKIL</sequence>
<comment type="pathway">
    <text evidence="14">Cell wall biogenesis; peptidoglycan biosynthesis.</text>
</comment>
<dbReference type="PROSITE" id="PS50975">
    <property type="entry name" value="ATP_GRASP"/>
    <property type="match status" value="1"/>
</dbReference>
<evidence type="ECO:0000256" key="2">
    <source>
        <dbReference type="ARBA" id="ARBA00004496"/>
    </source>
</evidence>
<dbReference type="EMBL" id="MFFB01000018">
    <property type="protein sequence ID" value="OGE94428.1"/>
    <property type="molecule type" value="Genomic_DNA"/>
</dbReference>
<dbReference type="InterPro" id="IPR011095">
    <property type="entry name" value="Dala_Dala_lig_C"/>
</dbReference>
<dbReference type="GO" id="GO:0005524">
    <property type="term" value="F:ATP binding"/>
    <property type="evidence" value="ECO:0007669"/>
    <property type="project" value="UniProtKB-UniRule"/>
</dbReference>
<keyword evidence="5 14" id="KW-0436">Ligase</keyword>
<evidence type="ECO:0000256" key="15">
    <source>
        <dbReference type="PIRSR" id="PIRSR039102-1"/>
    </source>
</evidence>
<evidence type="ECO:0000256" key="11">
    <source>
        <dbReference type="ARBA" id="ARBA00022984"/>
    </source>
</evidence>
<comment type="subcellular location">
    <subcellularLocation>
        <location evidence="2 14">Cytoplasm</location>
    </subcellularLocation>
</comment>
<dbReference type="GO" id="GO:0008360">
    <property type="term" value="P:regulation of cell shape"/>
    <property type="evidence" value="ECO:0007669"/>
    <property type="project" value="UniProtKB-KW"/>
</dbReference>
<feature type="binding site" evidence="16">
    <location>
        <position position="302"/>
    </location>
    <ligand>
        <name>Mg(2+)</name>
        <dbReference type="ChEBI" id="CHEBI:18420"/>
        <label>2</label>
    </ligand>
</feature>
<comment type="similarity">
    <text evidence="3 14">Belongs to the D-alanine--D-alanine ligase family.</text>
</comment>
<evidence type="ECO:0000256" key="17">
    <source>
        <dbReference type="PROSITE-ProRule" id="PRU00409"/>
    </source>
</evidence>
<dbReference type="PIRSF" id="PIRSF039102">
    <property type="entry name" value="Ddl/VanB"/>
    <property type="match status" value="1"/>
</dbReference>
<dbReference type="GO" id="GO:0046872">
    <property type="term" value="F:metal ion binding"/>
    <property type="evidence" value="ECO:0007669"/>
    <property type="project" value="UniProtKB-KW"/>
</dbReference>
<dbReference type="HAMAP" id="MF_00047">
    <property type="entry name" value="Dala_Dala_lig"/>
    <property type="match status" value="1"/>
</dbReference>
<dbReference type="STRING" id="1817841.A3B10_01350"/>
<evidence type="ECO:0000256" key="3">
    <source>
        <dbReference type="ARBA" id="ARBA00010871"/>
    </source>
</evidence>
<dbReference type="Gene3D" id="3.30.1490.20">
    <property type="entry name" value="ATP-grasp fold, A domain"/>
    <property type="match status" value="1"/>
</dbReference>
<feature type="binding site" evidence="16">
    <location>
        <position position="302"/>
    </location>
    <ligand>
        <name>Mg(2+)</name>
        <dbReference type="ChEBI" id="CHEBI:18420"/>
        <label>1</label>
    </ligand>
</feature>
<dbReference type="PANTHER" id="PTHR23132">
    <property type="entry name" value="D-ALANINE--D-ALANINE LIGASE"/>
    <property type="match status" value="1"/>
</dbReference>
<dbReference type="InterPro" id="IPR011127">
    <property type="entry name" value="Dala_Dala_lig_N"/>
</dbReference>
<comment type="catalytic activity">
    <reaction evidence="14">
        <text>2 D-alanine + ATP = D-alanyl-D-alanine + ADP + phosphate + H(+)</text>
        <dbReference type="Rhea" id="RHEA:11224"/>
        <dbReference type="ChEBI" id="CHEBI:15378"/>
        <dbReference type="ChEBI" id="CHEBI:30616"/>
        <dbReference type="ChEBI" id="CHEBI:43474"/>
        <dbReference type="ChEBI" id="CHEBI:57416"/>
        <dbReference type="ChEBI" id="CHEBI:57822"/>
        <dbReference type="ChEBI" id="CHEBI:456216"/>
        <dbReference type="EC" id="6.3.2.4"/>
    </reaction>
</comment>
<proteinExistence type="inferred from homology"/>
<evidence type="ECO:0000256" key="10">
    <source>
        <dbReference type="ARBA" id="ARBA00022960"/>
    </source>
</evidence>
<dbReference type="NCBIfam" id="TIGR01205">
    <property type="entry name" value="D_ala_D_alaTIGR"/>
    <property type="match status" value="1"/>
</dbReference>
<evidence type="ECO:0000256" key="12">
    <source>
        <dbReference type="ARBA" id="ARBA00023211"/>
    </source>
</evidence>
<feature type="active site" evidence="15">
    <location>
        <position position="18"/>
    </location>
</feature>
<feature type="binding site" evidence="16">
    <location>
        <position position="289"/>
    </location>
    <ligand>
        <name>Mg(2+)</name>
        <dbReference type="ChEBI" id="CHEBI:18420"/>
        <label>1</label>
    </ligand>
</feature>
<comment type="cofactor">
    <cofactor evidence="16">
        <name>Mg(2+)</name>
        <dbReference type="ChEBI" id="CHEBI:18420"/>
    </cofactor>
    <cofactor evidence="16">
        <name>Mn(2+)</name>
        <dbReference type="ChEBI" id="CHEBI:29035"/>
    </cofactor>
    <text evidence="16">Binds 2 magnesium or manganese ions per subunit.</text>
</comment>
<name>A0A1F5PWX4_9BACT</name>
<keyword evidence="8 17" id="KW-0067">ATP-binding</keyword>
<evidence type="ECO:0000256" key="14">
    <source>
        <dbReference type="HAMAP-Rule" id="MF_00047"/>
    </source>
</evidence>
<dbReference type="NCBIfam" id="NF002528">
    <property type="entry name" value="PRK01966.1-4"/>
    <property type="match status" value="1"/>
</dbReference>
<dbReference type="FunFam" id="3.30.470.20:FF:000008">
    <property type="entry name" value="D-alanine--D-alanine ligase"/>
    <property type="match status" value="1"/>
</dbReference>
<dbReference type="Pfam" id="PF01820">
    <property type="entry name" value="Dala_Dala_lig_N"/>
    <property type="match status" value="1"/>
</dbReference>
<evidence type="ECO:0000256" key="7">
    <source>
        <dbReference type="ARBA" id="ARBA00022741"/>
    </source>
</evidence>
<dbReference type="EC" id="6.3.2.4" evidence="14"/>
<dbReference type="GO" id="GO:0071555">
    <property type="term" value="P:cell wall organization"/>
    <property type="evidence" value="ECO:0007669"/>
    <property type="project" value="UniProtKB-KW"/>
</dbReference>
<keyword evidence="10 14" id="KW-0133">Cell shape</keyword>
<keyword evidence="12 16" id="KW-0464">Manganese</keyword>
<comment type="function">
    <text evidence="14">Cell wall formation.</text>
</comment>
<feature type="binding site" evidence="16">
    <location>
        <position position="304"/>
    </location>
    <ligand>
        <name>Mg(2+)</name>
        <dbReference type="ChEBI" id="CHEBI:18420"/>
        <label>2</label>
    </ligand>
</feature>
<dbReference type="GO" id="GO:0009252">
    <property type="term" value="P:peptidoglycan biosynthetic process"/>
    <property type="evidence" value="ECO:0007669"/>
    <property type="project" value="UniProtKB-UniRule"/>
</dbReference>
<evidence type="ECO:0000256" key="8">
    <source>
        <dbReference type="ARBA" id="ARBA00022840"/>
    </source>
</evidence>
<evidence type="ECO:0000256" key="16">
    <source>
        <dbReference type="PIRSR" id="PIRSR039102-3"/>
    </source>
</evidence>
<dbReference type="GO" id="GO:0005737">
    <property type="term" value="C:cytoplasm"/>
    <property type="evidence" value="ECO:0007669"/>
    <property type="project" value="UniProtKB-SubCell"/>
</dbReference>
<keyword evidence="6 16" id="KW-0479">Metal-binding</keyword>
<evidence type="ECO:0000313" key="20">
    <source>
        <dbReference type="Proteomes" id="UP000177281"/>
    </source>
</evidence>
<keyword evidence="13 14" id="KW-0961">Cell wall biogenesis/degradation</keyword>
<feature type="domain" description="ATP-grasp" evidence="18">
    <location>
        <begin position="133"/>
        <end position="335"/>
    </location>
</feature>
<evidence type="ECO:0000259" key="18">
    <source>
        <dbReference type="PROSITE" id="PS50975"/>
    </source>
</evidence>
<feature type="active site" evidence="15">
    <location>
        <position position="313"/>
    </location>
</feature>